<feature type="transmembrane region" description="Helical" evidence="6">
    <location>
        <begin position="28"/>
        <end position="51"/>
    </location>
</feature>
<protein>
    <submittedName>
        <fullName evidence="8">Protein GPR107-like</fullName>
    </submittedName>
</protein>
<name>A0AAX6ILF1_IRIPA</name>
<reference evidence="8" key="2">
    <citation type="submission" date="2023-04" db="EMBL/GenBank/DDBJ databases">
        <authorList>
            <person name="Bruccoleri R.E."/>
            <person name="Oakeley E.J."/>
            <person name="Faust A.-M."/>
            <person name="Dessus-Babus S."/>
            <person name="Altorfer M."/>
            <person name="Burckhardt D."/>
            <person name="Oertli M."/>
            <person name="Naumann U."/>
            <person name="Petersen F."/>
            <person name="Wong J."/>
        </authorList>
    </citation>
    <scope>NUCLEOTIDE SEQUENCE</scope>
    <source>
        <strain evidence="8">GSM-AAB239-AS_SAM_17_03QT</strain>
        <tissue evidence="8">Leaf</tissue>
    </source>
</reference>
<dbReference type="InterPro" id="IPR053937">
    <property type="entry name" value="GOST_TM"/>
</dbReference>
<evidence type="ECO:0000259" key="7">
    <source>
        <dbReference type="Pfam" id="PF06814"/>
    </source>
</evidence>
<evidence type="ECO:0000256" key="2">
    <source>
        <dbReference type="ARBA" id="ARBA00022692"/>
    </source>
</evidence>
<evidence type="ECO:0000256" key="1">
    <source>
        <dbReference type="ARBA" id="ARBA00004141"/>
    </source>
</evidence>
<dbReference type="PANTHER" id="PTHR21229">
    <property type="entry name" value="LUNG SEVEN TRANSMEMBRANE RECEPTOR"/>
    <property type="match status" value="1"/>
</dbReference>
<keyword evidence="5 6" id="KW-0472">Membrane</keyword>
<evidence type="ECO:0000313" key="9">
    <source>
        <dbReference type="Proteomes" id="UP001140949"/>
    </source>
</evidence>
<dbReference type="AlphaFoldDB" id="A0AAX6ILF1"/>
<comment type="caution">
    <text evidence="8">The sequence shown here is derived from an EMBL/GenBank/DDBJ whole genome shotgun (WGS) entry which is preliminary data.</text>
</comment>
<keyword evidence="9" id="KW-1185">Reference proteome</keyword>
<organism evidence="8 9">
    <name type="scientific">Iris pallida</name>
    <name type="common">Sweet iris</name>
    <dbReference type="NCBI Taxonomy" id="29817"/>
    <lineage>
        <taxon>Eukaryota</taxon>
        <taxon>Viridiplantae</taxon>
        <taxon>Streptophyta</taxon>
        <taxon>Embryophyta</taxon>
        <taxon>Tracheophyta</taxon>
        <taxon>Spermatophyta</taxon>
        <taxon>Magnoliopsida</taxon>
        <taxon>Liliopsida</taxon>
        <taxon>Asparagales</taxon>
        <taxon>Iridaceae</taxon>
        <taxon>Iridoideae</taxon>
        <taxon>Irideae</taxon>
        <taxon>Iris</taxon>
    </lineage>
</organism>
<evidence type="ECO:0000256" key="6">
    <source>
        <dbReference type="SAM" id="Phobius"/>
    </source>
</evidence>
<dbReference type="GO" id="GO:0016020">
    <property type="term" value="C:membrane"/>
    <property type="evidence" value="ECO:0007669"/>
    <property type="project" value="UniProtKB-SubCell"/>
</dbReference>
<dbReference type="PANTHER" id="PTHR21229:SF2">
    <property type="entry name" value="RE59932P"/>
    <property type="match status" value="1"/>
</dbReference>
<gene>
    <name evidence="8" type="ORF">M6B38_250795</name>
</gene>
<evidence type="ECO:0000256" key="5">
    <source>
        <dbReference type="ARBA" id="ARBA00023136"/>
    </source>
</evidence>
<dbReference type="InterPro" id="IPR009637">
    <property type="entry name" value="GPR107/GPR108-like"/>
</dbReference>
<evidence type="ECO:0000256" key="3">
    <source>
        <dbReference type="ARBA" id="ARBA00022729"/>
    </source>
</evidence>
<sequence length="215" mass="24435">MVVVPLQVLTNVASVAFAGTGPFAQDRLAWRGAFVMVDFVCCFLILSPVVWSIRRLRETSKTDGKAARNLAKLLAFRKFYIVVIGYLYFTRVVVLAIRTIVSYEYRWVSVVVEAVGLAFYVFVFYMFRPKEKNEYFALDDDIDEEAAMVALREEGSSYDCLDYITPVQLHFLISSLDYQTNDEDCCDTYYGADLVDTCDLDPQEDPVVAEDLPLA</sequence>
<evidence type="ECO:0000256" key="4">
    <source>
        <dbReference type="ARBA" id="ARBA00022989"/>
    </source>
</evidence>
<dbReference type="Proteomes" id="UP001140949">
    <property type="component" value="Unassembled WGS sequence"/>
</dbReference>
<keyword evidence="2 6" id="KW-0812">Transmembrane</keyword>
<feature type="transmembrane region" description="Helical" evidence="6">
    <location>
        <begin position="79"/>
        <end position="101"/>
    </location>
</feature>
<dbReference type="GO" id="GO:0005794">
    <property type="term" value="C:Golgi apparatus"/>
    <property type="evidence" value="ECO:0007669"/>
    <property type="project" value="TreeGrafter"/>
</dbReference>
<dbReference type="EMBL" id="JANAVB010000936">
    <property type="protein sequence ID" value="KAJ6853245.1"/>
    <property type="molecule type" value="Genomic_DNA"/>
</dbReference>
<keyword evidence="4 6" id="KW-1133">Transmembrane helix</keyword>
<comment type="subcellular location">
    <subcellularLocation>
        <location evidence="1">Membrane</location>
        <topology evidence="1">Multi-pass membrane protein</topology>
    </subcellularLocation>
</comment>
<keyword evidence="3" id="KW-0732">Signal</keyword>
<accession>A0AAX6ILF1</accession>
<dbReference type="Pfam" id="PF06814">
    <property type="entry name" value="GOST_TM"/>
    <property type="match status" value="1"/>
</dbReference>
<feature type="domain" description="GOST seven transmembrane" evidence="7">
    <location>
        <begin position="2"/>
        <end position="133"/>
    </location>
</feature>
<evidence type="ECO:0000313" key="8">
    <source>
        <dbReference type="EMBL" id="KAJ6853245.1"/>
    </source>
</evidence>
<proteinExistence type="predicted"/>
<reference evidence="8" key="1">
    <citation type="journal article" date="2023" name="GigaByte">
        <title>Genome assembly of the bearded iris, Iris pallida Lam.</title>
        <authorList>
            <person name="Bruccoleri R.E."/>
            <person name="Oakeley E.J."/>
            <person name="Faust A.M.E."/>
            <person name="Altorfer M."/>
            <person name="Dessus-Babus S."/>
            <person name="Burckhardt D."/>
            <person name="Oertli M."/>
            <person name="Naumann U."/>
            <person name="Petersen F."/>
            <person name="Wong J."/>
        </authorList>
    </citation>
    <scope>NUCLEOTIDE SEQUENCE</scope>
    <source>
        <strain evidence="8">GSM-AAB239-AS_SAM_17_03QT</strain>
    </source>
</reference>
<feature type="transmembrane region" description="Helical" evidence="6">
    <location>
        <begin position="107"/>
        <end position="127"/>
    </location>
</feature>